<dbReference type="Gene3D" id="3.30.950.10">
    <property type="entry name" value="Methyltransferase, Cobalt-precorrin-4 Transmethylase, Domain 2"/>
    <property type="match status" value="1"/>
</dbReference>
<keyword evidence="4 7" id="KW-0808">Transferase</keyword>
<evidence type="ECO:0000259" key="6">
    <source>
        <dbReference type="Pfam" id="PF00590"/>
    </source>
</evidence>
<dbReference type="NCBIfam" id="TIGR02467">
    <property type="entry name" value="CbiE"/>
    <property type="match status" value="1"/>
</dbReference>
<dbReference type="PANTHER" id="PTHR43182">
    <property type="entry name" value="COBALT-PRECORRIN-6B C(15)-METHYLTRANSFERASE (DECARBOXYLATING)"/>
    <property type="match status" value="1"/>
</dbReference>
<comment type="pathway">
    <text evidence="1">Cofactor biosynthesis; adenosylcobalamin biosynthesis.</text>
</comment>
<keyword evidence="5" id="KW-0949">S-adenosyl-L-methionine</keyword>
<dbReference type="InterPro" id="IPR000878">
    <property type="entry name" value="4pyrrol_Mease"/>
</dbReference>
<dbReference type="InterPro" id="IPR035996">
    <property type="entry name" value="4pyrrol_Methylase_sf"/>
</dbReference>
<dbReference type="InterPro" id="IPR050714">
    <property type="entry name" value="Cobalamin_biosynth_MTase"/>
</dbReference>
<comment type="caution">
    <text evidence="7">The sequence shown here is derived from an EMBL/GenBank/DDBJ whole genome shotgun (WGS) entry which is preliminary data.</text>
</comment>
<reference evidence="8" key="1">
    <citation type="journal article" date="2019" name="Int. J. Syst. Evol. Microbiol.">
        <title>The Global Catalogue of Microorganisms (GCM) 10K type strain sequencing project: providing services to taxonomists for standard genome sequencing and annotation.</title>
        <authorList>
            <consortium name="The Broad Institute Genomics Platform"/>
            <consortium name="The Broad Institute Genome Sequencing Center for Infectious Disease"/>
            <person name="Wu L."/>
            <person name="Ma J."/>
        </authorList>
    </citation>
    <scope>NUCLEOTIDE SEQUENCE [LARGE SCALE GENOMIC DNA]</scope>
    <source>
        <strain evidence="8">CCUG 71848</strain>
    </source>
</reference>
<evidence type="ECO:0000256" key="3">
    <source>
        <dbReference type="ARBA" id="ARBA00022603"/>
    </source>
</evidence>
<dbReference type="GO" id="GO:0032259">
    <property type="term" value="P:methylation"/>
    <property type="evidence" value="ECO:0007669"/>
    <property type="project" value="UniProtKB-KW"/>
</dbReference>
<evidence type="ECO:0000256" key="2">
    <source>
        <dbReference type="ARBA" id="ARBA00022573"/>
    </source>
</evidence>
<dbReference type="GO" id="GO:0008168">
    <property type="term" value="F:methyltransferase activity"/>
    <property type="evidence" value="ECO:0007669"/>
    <property type="project" value="UniProtKB-KW"/>
</dbReference>
<sequence>MIIVLGIGPGSDDLMINGSSQYLEEAETLIGSSRQLALFPTFKSKAVVLPKLKDLEIFLKAHIDKKIVILASGDPLLYGIGNWVIKKFPGEKIQIVPGISAIQYFFHRLKFPMNDVYLTSSHGQVPDFDFLLQHTTIGMVTDQVTGPYEIAQEIKKRGQHRQVFIGEMLSYPDEKISVATELTVKKRNYQMNVVIITNA</sequence>
<protein>
    <submittedName>
        <fullName evidence="7">Cobalt-precorrin-7 (C(5))-methyltransferase</fullName>
        <ecNumber evidence="7">2.1.1.289</ecNumber>
    </submittedName>
</protein>
<evidence type="ECO:0000313" key="7">
    <source>
        <dbReference type="EMBL" id="MFD1123899.1"/>
    </source>
</evidence>
<proteinExistence type="predicted"/>
<dbReference type="InterPro" id="IPR012818">
    <property type="entry name" value="CbiE"/>
</dbReference>
<dbReference type="CDD" id="cd11644">
    <property type="entry name" value="Precorrin-6Y-MT"/>
    <property type="match status" value="1"/>
</dbReference>
<dbReference type="InterPro" id="IPR014776">
    <property type="entry name" value="4pyrrole_Mease_sub2"/>
</dbReference>
<dbReference type="PANTHER" id="PTHR43182:SF1">
    <property type="entry name" value="COBALT-PRECORRIN-7 C(5)-METHYLTRANSFERASE"/>
    <property type="match status" value="1"/>
</dbReference>
<organism evidence="7 8">
    <name type="scientific">Lentilactobacillus raoultii</name>
    <dbReference type="NCBI Taxonomy" id="1987503"/>
    <lineage>
        <taxon>Bacteria</taxon>
        <taxon>Bacillati</taxon>
        <taxon>Bacillota</taxon>
        <taxon>Bacilli</taxon>
        <taxon>Lactobacillales</taxon>
        <taxon>Lactobacillaceae</taxon>
        <taxon>Lentilactobacillus</taxon>
    </lineage>
</organism>
<dbReference type="InterPro" id="IPR014777">
    <property type="entry name" value="4pyrrole_Mease_sub1"/>
</dbReference>
<evidence type="ECO:0000256" key="1">
    <source>
        <dbReference type="ARBA" id="ARBA00004953"/>
    </source>
</evidence>
<dbReference type="Gene3D" id="3.40.1010.10">
    <property type="entry name" value="Cobalt-precorrin-4 Transmethylase, Domain 1"/>
    <property type="match status" value="1"/>
</dbReference>
<keyword evidence="2" id="KW-0169">Cobalamin biosynthesis</keyword>
<feature type="domain" description="Tetrapyrrole methylase" evidence="6">
    <location>
        <begin position="1"/>
        <end position="180"/>
    </location>
</feature>
<dbReference type="EMBL" id="JBHTLH010000004">
    <property type="protein sequence ID" value="MFD1123899.1"/>
    <property type="molecule type" value="Genomic_DNA"/>
</dbReference>
<dbReference type="SUPFAM" id="SSF53790">
    <property type="entry name" value="Tetrapyrrole methylase"/>
    <property type="match status" value="1"/>
</dbReference>
<gene>
    <name evidence="7" type="ORF">ACFQ22_00785</name>
</gene>
<dbReference type="Pfam" id="PF00590">
    <property type="entry name" value="TP_methylase"/>
    <property type="match status" value="1"/>
</dbReference>
<evidence type="ECO:0000313" key="8">
    <source>
        <dbReference type="Proteomes" id="UP001597156"/>
    </source>
</evidence>
<dbReference type="EC" id="2.1.1.289" evidence="7"/>
<dbReference type="Proteomes" id="UP001597156">
    <property type="component" value="Unassembled WGS sequence"/>
</dbReference>
<dbReference type="NCBIfam" id="NF004456">
    <property type="entry name" value="PRK05787.1-4"/>
    <property type="match status" value="1"/>
</dbReference>
<keyword evidence="3 7" id="KW-0489">Methyltransferase</keyword>
<name>A0ABW3PE91_9LACO</name>
<evidence type="ECO:0000256" key="5">
    <source>
        <dbReference type="ARBA" id="ARBA00022691"/>
    </source>
</evidence>
<dbReference type="RefSeq" id="WP_121979168.1">
    <property type="nucleotide sequence ID" value="NZ_JBHTLH010000004.1"/>
</dbReference>
<keyword evidence="8" id="KW-1185">Reference proteome</keyword>
<accession>A0ABW3PE91</accession>
<evidence type="ECO:0000256" key="4">
    <source>
        <dbReference type="ARBA" id="ARBA00022679"/>
    </source>
</evidence>